<dbReference type="Gene3D" id="1.20.58.340">
    <property type="entry name" value="Magnesium transport protein CorA, transmembrane region"/>
    <property type="match status" value="1"/>
</dbReference>
<feature type="domain" description="CorA-like transporter" evidence="2">
    <location>
        <begin position="13"/>
        <end position="307"/>
    </location>
</feature>
<dbReference type="EMBL" id="JAPCWZ010000005">
    <property type="protein sequence ID" value="KAK8862220.1"/>
    <property type="molecule type" value="Genomic_DNA"/>
</dbReference>
<name>A0ABR2IG71_9PEZI</name>
<keyword evidence="1" id="KW-0812">Transmembrane</keyword>
<evidence type="ECO:0000256" key="1">
    <source>
        <dbReference type="SAM" id="Phobius"/>
    </source>
</evidence>
<reference evidence="3 4" key="1">
    <citation type="journal article" date="2024" name="IMA Fungus">
        <title>Apiospora arundinis, a panoply of carbohydrate-active enzymes and secondary metabolites.</title>
        <authorList>
            <person name="Sorensen T."/>
            <person name="Petersen C."/>
            <person name="Muurmann A.T."/>
            <person name="Christiansen J.V."/>
            <person name="Brundto M.L."/>
            <person name="Overgaard C.K."/>
            <person name="Boysen A.T."/>
            <person name="Wollenberg R.D."/>
            <person name="Larsen T.O."/>
            <person name="Sorensen J.L."/>
            <person name="Nielsen K.L."/>
            <person name="Sondergaard T.E."/>
        </authorList>
    </citation>
    <scope>NUCLEOTIDE SEQUENCE [LARGE SCALE GENOMIC DNA]</scope>
    <source>
        <strain evidence="3 4">AAU 773</strain>
    </source>
</reference>
<accession>A0ABR2IG71</accession>
<keyword evidence="4" id="KW-1185">Reference proteome</keyword>
<dbReference type="Proteomes" id="UP001390339">
    <property type="component" value="Unassembled WGS sequence"/>
</dbReference>
<feature type="transmembrane region" description="Helical" evidence="1">
    <location>
        <begin position="479"/>
        <end position="500"/>
    </location>
</feature>
<organism evidence="3 4">
    <name type="scientific">Apiospora arundinis</name>
    <dbReference type="NCBI Taxonomy" id="335852"/>
    <lineage>
        <taxon>Eukaryota</taxon>
        <taxon>Fungi</taxon>
        <taxon>Dikarya</taxon>
        <taxon>Ascomycota</taxon>
        <taxon>Pezizomycotina</taxon>
        <taxon>Sordariomycetes</taxon>
        <taxon>Xylariomycetidae</taxon>
        <taxon>Amphisphaeriales</taxon>
        <taxon>Apiosporaceae</taxon>
        <taxon>Apiospora</taxon>
    </lineage>
</organism>
<evidence type="ECO:0000313" key="4">
    <source>
        <dbReference type="Proteomes" id="UP001390339"/>
    </source>
</evidence>
<protein>
    <recommendedName>
        <fullName evidence="2">CorA-like transporter domain-containing protein</fullName>
    </recommendedName>
</protein>
<keyword evidence="1" id="KW-1133">Transmembrane helix</keyword>
<gene>
    <name evidence="3" type="ORF">PGQ11_008455</name>
</gene>
<keyword evidence="1" id="KW-0472">Membrane</keyword>
<evidence type="ECO:0000259" key="2">
    <source>
        <dbReference type="Pfam" id="PF26616"/>
    </source>
</evidence>
<dbReference type="Pfam" id="PF26616">
    <property type="entry name" value="CorA-like"/>
    <property type="match status" value="1"/>
</dbReference>
<proteinExistence type="predicted"/>
<comment type="caution">
    <text evidence="3">The sequence shown here is derived from an EMBL/GenBank/DDBJ whole genome shotgun (WGS) entry which is preliminary data.</text>
</comment>
<feature type="transmembrane region" description="Helical" evidence="1">
    <location>
        <begin position="437"/>
        <end position="459"/>
    </location>
</feature>
<dbReference type="InterPro" id="IPR058257">
    <property type="entry name" value="CorA-like_dom"/>
</dbReference>
<sequence length="542" mass="61660">MANTELPERFQASLREAHTFPRNAISTTVDTLPYALKSLGDQYDLIKPTLYESDKSQWEVVIRDFFTADGKVVAKCNAHHLAELTEFLGIQRDTSRTPTRVEARKGDPKCRFVNLFAVTSRTPLLLTPEMFGELMTYHQVMPSIVDFISLFGGQTQPNDMNFSGFKAQPIAIRPVDGRVAGGLGRSDKQYQLCYNLKCVRLKSSHPTEFTFGVWSIRQAVIHHQFDVNNGNTLWLVVKGGTDLELQRRFKDLMGDDSPSECRSFGTPEQAFRSSLSAHLMYCLWAREDWRSHISWLERSVDRVSQSAVWGRAAYVRAFKDYTPQDIQDLQIWEEAASQAVAALEGNMDVISALLEFYQGIVKDKNFTIPGDCAGEVASFAAQIKAINVQFAMEVKRTKALVKIVSDRRELVIQHLQSQSAFRMENVSHRMEREQTMMLIITIVTLVYLPATFVSTFFSTDIIKYQGTESPEGSYSETAMMRWLQVTIPLTFLTGVGAWFGRKALQRGWERDNEPPYMRSPGWFGKMKNIVLQPRPLLPLNEK</sequence>
<evidence type="ECO:0000313" key="3">
    <source>
        <dbReference type="EMBL" id="KAK8862220.1"/>
    </source>
</evidence>